<evidence type="ECO:0000313" key="1">
    <source>
        <dbReference type="EMBL" id="KFD63343.1"/>
    </source>
</evidence>
<reference evidence="1" key="1">
    <citation type="journal article" date="2014" name="Nat. Genet.">
        <title>Genome and transcriptome of the porcine whipworm Trichuris suis.</title>
        <authorList>
            <person name="Jex A.R."/>
            <person name="Nejsum P."/>
            <person name="Schwarz E.M."/>
            <person name="Hu L."/>
            <person name="Young N.D."/>
            <person name="Hall R.S."/>
            <person name="Korhonen P.K."/>
            <person name="Liao S."/>
            <person name="Thamsborg S."/>
            <person name="Xia J."/>
            <person name="Xu P."/>
            <person name="Wang S."/>
            <person name="Scheerlinck J.P."/>
            <person name="Hofmann A."/>
            <person name="Sternberg P.W."/>
            <person name="Wang J."/>
            <person name="Gasser R.B."/>
        </authorList>
    </citation>
    <scope>NUCLEOTIDE SEQUENCE [LARGE SCALE GENOMIC DNA]</scope>
    <source>
        <strain evidence="1">DCEP-RM93F</strain>
    </source>
</reference>
<dbReference type="Proteomes" id="UP000030758">
    <property type="component" value="Unassembled WGS sequence"/>
</dbReference>
<proteinExistence type="predicted"/>
<dbReference type="AlphaFoldDB" id="A0A085N1J7"/>
<accession>A0A085N1J7</accession>
<dbReference type="EMBL" id="KL367576">
    <property type="protein sequence ID" value="KFD63343.1"/>
    <property type="molecule type" value="Genomic_DNA"/>
</dbReference>
<protein>
    <submittedName>
        <fullName evidence="1">Uncharacterized protein</fullName>
    </submittedName>
</protein>
<organism evidence="1">
    <name type="scientific">Trichuris suis</name>
    <name type="common">pig whipworm</name>
    <dbReference type="NCBI Taxonomy" id="68888"/>
    <lineage>
        <taxon>Eukaryota</taxon>
        <taxon>Metazoa</taxon>
        <taxon>Ecdysozoa</taxon>
        <taxon>Nematoda</taxon>
        <taxon>Enoplea</taxon>
        <taxon>Dorylaimia</taxon>
        <taxon>Trichinellida</taxon>
        <taxon>Trichuridae</taxon>
        <taxon>Trichuris</taxon>
    </lineage>
</organism>
<name>A0A085N1J7_9BILA</name>
<sequence length="69" mass="8054">MSSQWYFLNIRDEENAAAFLREKGSVQEKERGLKVQSVYSNLPKRILVRSNEDPFCHDPQDNTQLVCHS</sequence>
<gene>
    <name evidence="1" type="ORF">M514_07268</name>
</gene>